<keyword evidence="5" id="KW-1185">Reference proteome</keyword>
<dbReference type="AlphaFoldDB" id="A0ABD0JZP2"/>
<evidence type="ECO:0000256" key="1">
    <source>
        <dbReference type="PROSITE-ProRule" id="PRU00042"/>
    </source>
</evidence>
<reference evidence="4 5" key="1">
    <citation type="journal article" date="2023" name="Sci. Data">
        <title>Genome assembly of the Korean intertidal mud-creeper Batillaria attramentaria.</title>
        <authorList>
            <person name="Patra A.K."/>
            <person name="Ho P.T."/>
            <person name="Jun S."/>
            <person name="Lee S.J."/>
            <person name="Kim Y."/>
            <person name="Won Y.J."/>
        </authorList>
    </citation>
    <scope>NUCLEOTIDE SEQUENCE [LARGE SCALE GENOMIC DNA]</scope>
    <source>
        <strain evidence="4">Wonlab-2016</strain>
    </source>
</reference>
<feature type="compositionally biased region" description="Polar residues" evidence="2">
    <location>
        <begin position="205"/>
        <end position="232"/>
    </location>
</feature>
<evidence type="ECO:0000313" key="4">
    <source>
        <dbReference type="EMBL" id="KAK7480517.1"/>
    </source>
</evidence>
<keyword evidence="1" id="KW-0862">Zinc</keyword>
<evidence type="ECO:0000313" key="5">
    <source>
        <dbReference type="Proteomes" id="UP001519460"/>
    </source>
</evidence>
<feature type="compositionally biased region" description="Polar residues" evidence="2">
    <location>
        <begin position="329"/>
        <end position="342"/>
    </location>
</feature>
<dbReference type="Proteomes" id="UP001519460">
    <property type="component" value="Unassembled WGS sequence"/>
</dbReference>
<keyword evidence="1" id="KW-0479">Metal-binding</keyword>
<protein>
    <recommendedName>
        <fullName evidence="3">C2H2-type domain-containing protein</fullName>
    </recommendedName>
</protein>
<dbReference type="EMBL" id="JACVVK020000280">
    <property type="protein sequence ID" value="KAK7480517.1"/>
    <property type="molecule type" value="Genomic_DNA"/>
</dbReference>
<feature type="region of interest" description="Disordered" evidence="2">
    <location>
        <begin position="44"/>
        <end position="93"/>
    </location>
</feature>
<dbReference type="InterPro" id="IPR013087">
    <property type="entry name" value="Znf_C2H2_type"/>
</dbReference>
<dbReference type="PROSITE" id="PS00028">
    <property type="entry name" value="ZINC_FINGER_C2H2_1"/>
    <property type="match status" value="1"/>
</dbReference>
<feature type="domain" description="C2H2-type" evidence="3">
    <location>
        <begin position="406"/>
        <end position="433"/>
    </location>
</feature>
<name>A0ABD0JZP2_9CAEN</name>
<comment type="caution">
    <text evidence="4">The sequence shown here is derived from an EMBL/GenBank/DDBJ whole genome shotgun (WGS) entry which is preliminary data.</text>
</comment>
<feature type="region of interest" description="Disordered" evidence="2">
    <location>
        <begin position="205"/>
        <end position="282"/>
    </location>
</feature>
<evidence type="ECO:0000259" key="3">
    <source>
        <dbReference type="PROSITE" id="PS50157"/>
    </source>
</evidence>
<evidence type="ECO:0000256" key="2">
    <source>
        <dbReference type="SAM" id="MobiDB-lite"/>
    </source>
</evidence>
<keyword evidence="1" id="KW-0863">Zinc-finger</keyword>
<sequence length="488" mass="52342">MTRRTGSVVIHDAMVARDVHSEALARLELDSPTIPLLQDSMQVGPVEGSATSHDAGSKKRRIFTPSQGSAGSSAAAQAHAASNRKRPTSGISKKRQTVFQIELDRDLLGYRNKQGGVQLTARCQLCVAPLAQYCMQCTDQLLQGRLQPPGGALPQDSQLTAQRRSQSLHTVSVSSVRADTIKSVHSITQQNMSRIDSANHTLKQGGETQQLKQQTHTGTNRDSQRDTSSTCGTLEVDSEETNSLTSCVKAGGVKREDYDNTDSSVYSSGDGRERSHASALNARRNGIKLEPLDSEVTDDSLMADVAGSGSDSCETSAPPAESARRENSEQASRSSASDNSHTAARGSNVLPAGHESISVGSANQRSEDEALTLGDSSVSDNSSVLSSVSAIALAQAHSDSAEPGRFACELCPRTFDTIPQLRFHSKLHRVTTPGSVARHSIDGLECRAVRHYLSLIPSARASSHKPRQDCKVCYVKLQKAEASRWDLR</sequence>
<feature type="compositionally biased region" description="Basic residues" evidence="2">
    <location>
        <begin position="82"/>
        <end position="93"/>
    </location>
</feature>
<proteinExistence type="predicted"/>
<gene>
    <name evidence="4" type="ORF">BaRGS_00028251</name>
</gene>
<feature type="region of interest" description="Disordered" evidence="2">
    <location>
        <begin position="303"/>
        <end position="380"/>
    </location>
</feature>
<organism evidence="4 5">
    <name type="scientific">Batillaria attramentaria</name>
    <dbReference type="NCBI Taxonomy" id="370345"/>
    <lineage>
        <taxon>Eukaryota</taxon>
        <taxon>Metazoa</taxon>
        <taxon>Spiralia</taxon>
        <taxon>Lophotrochozoa</taxon>
        <taxon>Mollusca</taxon>
        <taxon>Gastropoda</taxon>
        <taxon>Caenogastropoda</taxon>
        <taxon>Sorbeoconcha</taxon>
        <taxon>Cerithioidea</taxon>
        <taxon>Batillariidae</taxon>
        <taxon>Batillaria</taxon>
    </lineage>
</organism>
<accession>A0ABD0JZP2</accession>
<feature type="compositionally biased region" description="Low complexity" evidence="2">
    <location>
        <begin position="66"/>
        <end position="81"/>
    </location>
</feature>
<dbReference type="PROSITE" id="PS50157">
    <property type="entry name" value="ZINC_FINGER_C2H2_2"/>
    <property type="match status" value="1"/>
</dbReference>
<dbReference type="GO" id="GO:0008270">
    <property type="term" value="F:zinc ion binding"/>
    <property type="evidence" value="ECO:0007669"/>
    <property type="project" value="UniProtKB-KW"/>
</dbReference>